<accession>A0A1M5Q476</accession>
<proteinExistence type="predicted"/>
<keyword evidence="2" id="KW-0238">DNA-binding</keyword>
<dbReference type="InterPro" id="IPR018060">
    <property type="entry name" value="HTH_AraC"/>
</dbReference>
<evidence type="ECO:0000256" key="1">
    <source>
        <dbReference type="ARBA" id="ARBA00023015"/>
    </source>
</evidence>
<dbReference type="SUPFAM" id="SSF46689">
    <property type="entry name" value="Homeodomain-like"/>
    <property type="match status" value="1"/>
</dbReference>
<dbReference type="SMART" id="SM00342">
    <property type="entry name" value="HTH_ARAC"/>
    <property type="match status" value="1"/>
</dbReference>
<evidence type="ECO:0000259" key="4">
    <source>
        <dbReference type="PROSITE" id="PS01124"/>
    </source>
</evidence>
<feature type="domain" description="HTH araC/xylS-type" evidence="4">
    <location>
        <begin position="184"/>
        <end position="282"/>
    </location>
</feature>
<dbReference type="PANTHER" id="PTHR43280">
    <property type="entry name" value="ARAC-FAMILY TRANSCRIPTIONAL REGULATOR"/>
    <property type="match status" value="1"/>
</dbReference>
<dbReference type="Gene3D" id="1.10.10.60">
    <property type="entry name" value="Homeodomain-like"/>
    <property type="match status" value="1"/>
</dbReference>
<dbReference type="Pfam" id="PF12833">
    <property type="entry name" value="HTH_18"/>
    <property type="match status" value="1"/>
</dbReference>
<name>A0A1M5Q476_FLAJO</name>
<evidence type="ECO:0000256" key="2">
    <source>
        <dbReference type="ARBA" id="ARBA00023125"/>
    </source>
</evidence>
<dbReference type="GO" id="GO:0003700">
    <property type="term" value="F:DNA-binding transcription factor activity"/>
    <property type="evidence" value="ECO:0007669"/>
    <property type="project" value="InterPro"/>
</dbReference>
<evidence type="ECO:0000313" key="6">
    <source>
        <dbReference type="Proteomes" id="UP000184112"/>
    </source>
</evidence>
<sequence>MASLKSKYNPSGLQVYIFETFSSRIAFKESIILNRFTVLIINSGAVCLLINSKKIHLFINELIVIPKKSICEVLIMSNQLQICQLSFSSEFAFDNSIRWPHIGYFEFFITQNTSKIFLKNKEIESLVDLLKIINSKVKSSNKNILRKETLLLSFNLFLYELASTYYRSSWYNNVKHTGNEKIVIHFFRLLELNCKKEHSVKFYANILNVSTGHLTKTVKRITEITAKQCIENAIILEAKILLQNDDLTILYISEELKFANTSFFSTFFKKHTSLSPSEYRLRLNFN</sequence>
<organism evidence="5 6">
    <name type="scientific">Flavobacterium johnsoniae</name>
    <name type="common">Cytophaga johnsonae</name>
    <dbReference type="NCBI Taxonomy" id="986"/>
    <lineage>
        <taxon>Bacteria</taxon>
        <taxon>Pseudomonadati</taxon>
        <taxon>Bacteroidota</taxon>
        <taxon>Flavobacteriia</taxon>
        <taxon>Flavobacteriales</taxon>
        <taxon>Flavobacteriaceae</taxon>
        <taxon>Flavobacterium</taxon>
    </lineage>
</organism>
<keyword evidence="3" id="KW-0804">Transcription</keyword>
<gene>
    <name evidence="5" type="ORF">SAMN05444388_106182</name>
</gene>
<protein>
    <submittedName>
        <fullName evidence="5">Transcriptional regulator, AraC family</fullName>
    </submittedName>
</protein>
<evidence type="ECO:0000256" key="3">
    <source>
        <dbReference type="ARBA" id="ARBA00023163"/>
    </source>
</evidence>
<dbReference type="GO" id="GO:0043565">
    <property type="term" value="F:sequence-specific DNA binding"/>
    <property type="evidence" value="ECO:0007669"/>
    <property type="project" value="InterPro"/>
</dbReference>
<dbReference type="InterPro" id="IPR009057">
    <property type="entry name" value="Homeodomain-like_sf"/>
</dbReference>
<dbReference type="PANTHER" id="PTHR43280:SF32">
    <property type="entry name" value="TRANSCRIPTIONAL REGULATORY PROTEIN"/>
    <property type="match status" value="1"/>
</dbReference>
<keyword evidence="1" id="KW-0805">Transcription regulation</keyword>
<dbReference type="EMBL" id="FQWH01000006">
    <property type="protein sequence ID" value="SHH08925.1"/>
    <property type="molecule type" value="Genomic_DNA"/>
</dbReference>
<dbReference type="Proteomes" id="UP000184112">
    <property type="component" value="Unassembled WGS sequence"/>
</dbReference>
<evidence type="ECO:0000313" key="5">
    <source>
        <dbReference type="EMBL" id="SHH08925.1"/>
    </source>
</evidence>
<dbReference type="AlphaFoldDB" id="A0A1M5Q476"/>
<reference evidence="5 6" key="1">
    <citation type="submission" date="2016-11" db="EMBL/GenBank/DDBJ databases">
        <authorList>
            <person name="Jaros S."/>
            <person name="Januszkiewicz K."/>
            <person name="Wedrychowicz H."/>
        </authorList>
    </citation>
    <scope>NUCLEOTIDE SEQUENCE [LARGE SCALE GENOMIC DNA]</scope>
    <source>
        <strain evidence="5 6">DSM 6792</strain>
    </source>
</reference>
<dbReference type="PROSITE" id="PS01124">
    <property type="entry name" value="HTH_ARAC_FAMILY_2"/>
    <property type="match status" value="1"/>
</dbReference>